<dbReference type="SUPFAM" id="SSF53335">
    <property type="entry name" value="S-adenosyl-L-methionine-dependent methyltransferases"/>
    <property type="match status" value="1"/>
</dbReference>
<reference evidence="11" key="1">
    <citation type="journal article" date="2024" name="IScience">
        <title>Strigolactones Initiate the Formation of Haustorium-like Structures in Castilleja.</title>
        <authorList>
            <person name="Buerger M."/>
            <person name="Peterson D."/>
            <person name="Chory J."/>
        </authorList>
    </citation>
    <scope>NUCLEOTIDE SEQUENCE [LARGE SCALE GENOMIC DNA]</scope>
</reference>
<keyword evidence="2" id="KW-0963">Cytoplasm</keyword>
<comment type="similarity">
    <text evidence="8">Belongs to the methyltransferase superfamily. RlmI family.</text>
</comment>
<evidence type="ECO:0000313" key="10">
    <source>
        <dbReference type="EMBL" id="KAL3627133.1"/>
    </source>
</evidence>
<evidence type="ECO:0000256" key="5">
    <source>
        <dbReference type="ARBA" id="ARBA00022679"/>
    </source>
</evidence>
<keyword evidence="4" id="KW-0489">Methyltransferase</keyword>
<dbReference type="SMART" id="SM00359">
    <property type="entry name" value="PUA"/>
    <property type="match status" value="1"/>
</dbReference>
<feature type="domain" description="PUA" evidence="9">
    <location>
        <begin position="37"/>
        <end position="131"/>
    </location>
</feature>
<evidence type="ECO:0000256" key="8">
    <source>
        <dbReference type="ARBA" id="ARBA00038091"/>
    </source>
</evidence>
<dbReference type="EMBL" id="JAVIJP010000039">
    <property type="protein sequence ID" value="KAL3627133.1"/>
    <property type="molecule type" value="Genomic_DNA"/>
</dbReference>
<keyword evidence="3" id="KW-0698">rRNA processing</keyword>
<dbReference type="InterPro" id="IPR036974">
    <property type="entry name" value="PUA_sf"/>
</dbReference>
<dbReference type="GO" id="GO:0008168">
    <property type="term" value="F:methyltransferase activity"/>
    <property type="evidence" value="ECO:0007669"/>
    <property type="project" value="UniProtKB-KW"/>
</dbReference>
<dbReference type="Gene3D" id="3.30.750.80">
    <property type="entry name" value="RNA methyltransferase domain (HRMD) like"/>
    <property type="match status" value="1"/>
</dbReference>
<dbReference type="InterPro" id="IPR002478">
    <property type="entry name" value="PUA"/>
</dbReference>
<keyword evidence="11" id="KW-1185">Reference proteome</keyword>
<evidence type="ECO:0000256" key="4">
    <source>
        <dbReference type="ARBA" id="ARBA00022603"/>
    </source>
</evidence>
<dbReference type="GO" id="GO:0003723">
    <property type="term" value="F:RNA binding"/>
    <property type="evidence" value="ECO:0007669"/>
    <property type="project" value="UniProtKB-KW"/>
</dbReference>
<accession>A0ABD3CBA2</accession>
<proteinExistence type="inferred from homology"/>
<comment type="caution">
    <text evidence="10">The sequence shown here is derived from an EMBL/GenBank/DDBJ whole genome shotgun (WGS) entry which is preliminary data.</text>
</comment>
<sequence>MLLGARFLMSKTLSIASAPPSATVLQDIASNHHKGIAKVVLKKGKTQLFKDGSPMVYSGAVARIIGRPPPITGDVVLVTDGTEKPIGWGLYNSVSMFCVRLMQLEDEASRDPFCALNVERLLENRISDAVVLRERLGLPSTKTNAYRLVNSEGDRLSGLIVDIFGREAVIASSAAWVEKYKQQIKDCISEISNVNSITWRPSVDILKEEGLDLSDSGDVGLADSQKMTKIVENGISYLVSMEGQKTGFYADQRESRQYISSISKGQEVLDICCYTGGFALNAASGGALSVTGVDSSAPALDIAKKNIVLNNLDSQAISFLREDATQFMKNALSKGNSWDIIILDPPKLAPRKKVLQSASGMYRNLNSLAMKLTRKGGLLMTCSCSGAMTQSGMFLNILQGAASLAGRKITIVRQAGAGCDHPVDPTYPEGQYLSNVLLRVL</sequence>
<dbReference type="PANTHER" id="PTHR42873">
    <property type="entry name" value="RIBOSOMAL RNA LARGE SUBUNIT METHYLTRANSFERASE"/>
    <property type="match status" value="1"/>
</dbReference>
<dbReference type="AlphaFoldDB" id="A0ABD3CBA2"/>
<dbReference type="CDD" id="cd21153">
    <property type="entry name" value="PUA_RlmI"/>
    <property type="match status" value="1"/>
</dbReference>
<evidence type="ECO:0000313" key="11">
    <source>
        <dbReference type="Proteomes" id="UP001632038"/>
    </source>
</evidence>
<dbReference type="Gene3D" id="3.40.50.150">
    <property type="entry name" value="Vaccinia Virus protein VP39"/>
    <property type="match status" value="1"/>
</dbReference>
<organism evidence="10 11">
    <name type="scientific">Castilleja foliolosa</name>
    <dbReference type="NCBI Taxonomy" id="1961234"/>
    <lineage>
        <taxon>Eukaryota</taxon>
        <taxon>Viridiplantae</taxon>
        <taxon>Streptophyta</taxon>
        <taxon>Embryophyta</taxon>
        <taxon>Tracheophyta</taxon>
        <taxon>Spermatophyta</taxon>
        <taxon>Magnoliopsida</taxon>
        <taxon>eudicotyledons</taxon>
        <taxon>Gunneridae</taxon>
        <taxon>Pentapetalae</taxon>
        <taxon>asterids</taxon>
        <taxon>lamiids</taxon>
        <taxon>Lamiales</taxon>
        <taxon>Orobanchaceae</taxon>
        <taxon>Pedicularideae</taxon>
        <taxon>Castillejinae</taxon>
        <taxon>Castilleja</taxon>
    </lineage>
</organism>
<keyword evidence="7" id="KW-0694">RNA-binding</keyword>
<dbReference type="Gene3D" id="2.30.130.10">
    <property type="entry name" value="PUA domain"/>
    <property type="match status" value="1"/>
</dbReference>
<dbReference type="PANTHER" id="PTHR42873:SF1">
    <property type="entry name" value="S-ADENOSYLMETHIONINE-DEPENDENT METHYLTRANSFERASE DOMAIN-CONTAINING PROTEIN"/>
    <property type="match status" value="1"/>
</dbReference>
<keyword evidence="6" id="KW-0949">S-adenosyl-L-methionine</keyword>
<dbReference type="InterPro" id="IPR019614">
    <property type="entry name" value="SAM-dep_methyl-trfase"/>
</dbReference>
<dbReference type="Proteomes" id="UP001632038">
    <property type="component" value="Unassembled WGS sequence"/>
</dbReference>
<evidence type="ECO:0000256" key="1">
    <source>
        <dbReference type="ARBA" id="ARBA00004496"/>
    </source>
</evidence>
<dbReference type="GO" id="GO:0006364">
    <property type="term" value="P:rRNA processing"/>
    <property type="evidence" value="ECO:0007669"/>
    <property type="project" value="UniProtKB-KW"/>
</dbReference>
<dbReference type="Pfam" id="PF17785">
    <property type="entry name" value="PUA_3"/>
    <property type="match status" value="1"/>
</dbReference>
<protein>
    <recommendedName>
        <fullName evidence="9">PUA domain-containing protein</fullName>
    </recommendedName>
</protein>
<dbReference type="InterPro" id="IPR041532">
    <property type="entry name" value="RlmI-like_PUA"/>
</dbReference>
<evidence type="ECO:0000256" key="3">
    <source>
        <dbReference type="ARBA" id="ARBA00022552"/>
    </source>
</evidence>
<keyword evidence="5" id="KW-0808">Transferase</keyword>
<dbReference type="CDD" id="cd11572">
    <property type="entry name" value="RlmI_M_like"/>
    <property type="match status" value="1"/>
</dbReference>
<dbReference type="Pfam" id="PF10672">
    <property type="entry name" value="Methyltrans_SAM"/>
    <property type="match status" value="1"/>
</dbReference>
<dbReference type="SUPFAM" id="SSF88697">
    <property type="entry name" value="PUA domain-like"/>
    <property type="match status" value="1"/>
</dbReference>
<evidence type="ECO:0000256" key="6">
    <source>
        <dbReference type="ARBA" id="ARBA00022691"/>
    </source>
</evidence>
<dbReference type="InterPro" id="IPR015947">
    <property type="entry name" value="PUA-like_sf"/>
</dbReference>
<evidence type="ECO:0000256" key="7">
    <source>
        <dbReference type="ARBA" id="ARBA00022884"/>
    </source>
</evidence>
<dbReference type="InterPro" id="IPR029063">
    <property type="entry name" value="SAM-dependent_MTases_sf"/>
</dbReference>
<dbReference type="CDD" id="cd02440">
    <property type="entry name" value="AdoMet_MTases"/>
    <property type="match status" value="1"/>
</dbReference>
<dbReference type="GO" id="GO:0005737">
    <property type="term" value="C:cytoplasm"/>
    <property type="evidence" value="ECO:0007669"/>
    <property type="project" value="UniProtKB-SubCell"/>
</dbReference>
<comment type="subcellular location">
    <subcellularLocation>
        <location evidence="1">Cytoplasm</location>
    </subcellularLocation>
</comment>
<evidence type="ECO:0000256" key="2">
    <source>
        <dbReference type="ARBA" id="ARBA00022490"/>
    </source>
</evidence>
<gene>
    <name evidence="10" type="ORF">CASFOL_028496</name>
</gene>
<name>A0ABD3CBA2_9LAMI</name>
<evidence type="ECO:0000259" key="9">
    <source>
        <dbReference type="SMART" id="SM00359"/>
    </source>
</evidence>
<dbReference type="GO" id="GO:0032259">
    <property type="term" value="P:methylation"/>
    <property type="evidence" value="ECO:0007669"/>
    <property type="project" value="UniProtKB-KW"/>
</dbReference>